<dbReference type="WBParaSite" id="maker-uti_cns_0027965-snap-gene-0.3-mRNA-1">
    <property type="protein sequence ID" value="maker-uti_cns_0027965-snap-gene-0.3-mRNA-1"/>
    <property type="gene ID" value="maker-uti_cns_0027965-snap-gene-0.3"/>
</dbReference>
<evidence type="ECO:0000256" key="6">
    <source>
        <dbReference type="ARBA" id="ARBA00022794"/>
    </source>
</evidence>
<dbReference type="Gene3D" id="1.25.10.10">
    <property type="entry name" value="Leucine-rich Repeat Variant"/>
    <property type="match status" value="2"/>
</dbReference>
<organism evidence="15 16">
    <name type="scientific">Macrostomum lignano</name>
    <dbReference type="NCBI Taxonomy" id="282301"/>
    <lineage>
        <taxon>Eukaryota</taxon>
        <taxon>Metazoa</taxon>
        <taxon>Spiralia</taxon>
        <taxon>Lophotrochozoa</taxon>
        <taxon>Platyhelminthes</taxon>
        <taxon>Rhabditophora</taxon>
        <taxon>Macrostomorpha</taxon>
        <taxon>Macrostomida</taxon>
        <taxon>Macrostomidae</taxon>
        <taxon>Macrostomum</taxon>
    </lineage>
</organism>
<name>A0A1I8IZL8_9PLAT</name>
<reference evidence="16" key="1">
    <citation type="submission" date="2016-11" db="UniProtKB">
        <authorList>
            <consortium name="WormBaseParasite"/>
        </authorList>
    </citation>
    <scope>IDENTIFICATION</scope>
</reference>
<sequence>MSQRQVLQVFEQYQKARTQFVQTVAELATRPQNIETLQNAGVMSLLRPLLLDIVPTIQQTAALALGRLANYNDDLAEAVVKGDILPQLVYSLAEQNRFYKKAAAFVLRAVAKHSPELAQAVVDCGALDALVICLEEFDPGVKESAAWALGYIARHGPELAQAVVDAGAVPLLVLCVQEPDLSLKRIAASALSDISKHSPELAQTVVDAGAIAHLAQMVLNPDAKLKRQVFSALAQISKHSVDLAEMVVEAEIFPAVLTCLKDPDEYVRKNCATLIREVAKHTPELSQLIVNAGGVAAIVDFVGDSRGNVRLPGVMMLGYVAAHSENLAMAVIVSRGVLTLDAVLQTESEDHIQAAAAWSLGQIGRHSPEHAKAVAQANVLPKLLRAYLRPDVSEDLQIKALEPLLQEAPANILKHVVAQFSKVLPHNPKSRRLFVTSGGLKKIQEIRAEPGSALAEYINTINNCYPEEIVKYYSPGYSDSLLERVEHYLPQT</sequence>
<dbReference type="InterPro" id="IPR000225">
    <property type="entry name" value="Armadillo"/>
</dbReference>
<dbReference type="PANTHER" id="PTHR23314:SF0">
    <property type="entry name" value="SPERM-ASSOCIATED ANTIGEN 6"/>
    <property type="match status" value="1"/>
</dbReference>
<evidence type="ECO:0000313" key="15">
    <source>
        <dbReference type="Proteomes" id="UP000095280"/>
    </source>
</evidence>
<keyword evidence="3" id="KW-0963">Cytoplasm</keyword>
<dbReference type="AlphaFoldDB" id="A0A1I8IZL8"/>
<evidence type="ECO:0000256" key="14">
    <source>
        <dbReference type="ARBA" id="ARBA00083576"/>
    </source>
</evidence>
<keyword evidence="7" id="KW-0282">Flagellum</keyword>
<keyword evidence="6" id="KW-0970">Cilium biogenesis/degradation</keyword>
<evidence type="ECO:0000313" key="16">
    <source>
        <dbReference type="WBParaSite" id="maker-uti_cns_0027965-snap-gene-0.3-mRNA-1"/>
    </source>
</evidence>
<dbReference type="InterPro" id="IPR000357">
    <property type="entry name" value="HEAT"/>
</dbReference>
<dbReference type="InterPro" id="IPR016024">
    <property type="entry name" value="ARM-type_fold"/>
</dbReference>
<dbReference type="GO" id="GO:0008017">
    <property type="term" value="F:microtubule binding"/>
    <property type="evidence" value="ECO:0007669"/>
    <property type="project" value="TreeGrafter"/>
</dbReference>
<evidence type="ECO:0000256" key="13">
    <source>
        <dbReference type="ARBA" id="ARBA00074796"/>
    </source>
</evidence>
<evidence type="ECO:0000256" key="12">
    <source>
        <dbReference type="ARBA" id="ARBA00061986"/>
    </source>
</evidence>
<dbReference type="FunFam" id="1.25.10.10:FF:000196">
    <property type="entry name" value="Sperm associated antigen 6"/>
    <property type="match status" value="1"/>
</dbReference>
<keyword evidence="5" id="KW-0677">Repeat</keyword>
<protein>
    <recommendedName>
        <fullName evidence="13">Sperm-associated antigen 6</fullName>
    </recommendedName>
    <alternativeName>
        <fullName evidence="14">Protein PF16 homolog</fullName>
    </alternativeName>
</protein>
<dbReference type="Pfam" id="PF00514">
    <property type="entry name" value="Arm"/>
    <property type="match status" value="3"/>
</dbReference>
<comment type="subcellular location">
    <subcellularLocation>
        <location evidence="1">Cell projection</location>
        <location evidence="1">Cilium</location>
        <location evidence="1">Flagellum</location>
    </subcellularLocation>
    <subcellularLocation>
        <location evidence="2">Cytoplasm</location>
        <location evidence="2">Cytoskeleton</location>
        <location evidence="2">Cilium axoneme</location>
    </subcellularLocation>
</comment>
<keyword evidence="4" id="KW-0493">Microtubule</keyword>
<proteinExistence type="predicted"/>
<evidence type="ECO:0000256" key="7">
    <source>
        <dbReference type="ARBA" id="ARBA00022846"/>
    </source>
</evidence>
<dbReference type="SUPFAM" id="SSF48371">
    <property type="entry name" value="ARM repeat"/>
    <property type="match status" value="1"/>
</dbReference>
<evidence type="ECO:0000256" key="10">
    <source>
        <dbReference type="ARBA" id="ARBA00023273"/>
    </source>
</evidence>
<evidence type="ECO:0000256" key="5">
    <source>
        <dbReference type="ARBA" id="ARBA00022737"/>
    </source>
</evidence>
<keyword evidence="10" id="KW-0966">Cell projection</keyword>
<accession>A0A1I8IZL8</accession>
<dbReference type="Proteomes" id="UP000095280">
    <property type="component" value="Unplaced"/>
</dbReference>
<comment type="function">
    <text evidence="11">Important for structural integrity of the central apparatus in the sperm tail and for flagellar motility.</text>
</comment>
<dbReference type="GO" id="GO:0003341">
    <property type="term" value="P:cilium movement"/>
    <property type="evidence" value="ECO:0007669"/>
    <property type="project" value="TreeGrafter"/>
</dbReference>
<dbReference type="Pfam" id="PF02985">
    <property type="entry name" value="HEAT"/>
    <property type="match status" value="1"/>
</dbReference>
<evidence type="ECO:0000256" key="9">
    <source>
        <dbReference type="ARBA" id="ARBA00023212"/>
    </source>
</evidence>
<comment type="subunit">
    <text evidence="12">Interacts with SPAG16 and SPAG17.</text>
</comment>
<dbReference type="SMART" id="SM00185">
    <property type="entry name" value="ARM"/>
    <property type="match status" value="8"/>
</dbReference>
<dbReference type="GO" id="GO:0097228">
    <property type="term" value="C:sperm principal piece"/>
    <property type="evidence" value="ECO:0007669"/>
    <property type="project" value="UniProtKB-ARBA"/>
</dbReference>
<evidence type="ECO:0000256" key="4">
    <source>
        <dbReference type="ARBA" id="ARBA00022701"/>
    </source>
</evidence>
<keyword evidence="15" id="KW-1185">Reference proteome</keyword>
<evidence type="ECO:0000256" key="2">
    <source>
        <dbReference type="ARBA" id="ARBA00004430"/>
    </source>
</evidence>
<keyword evidence="8" id="KW-0969">Cilium</keyword>
<dbReference type="GO" id="GO:0005930">
    <property type="term" value="C:axoneme"/>
    <property type="evidence" value="ECO:0007669"/>
    <property type="project" value="UniProtKB-SubCell"/>
</dbReference>
<evidence type="ECO:0000256" key="1">
    <source>
        <dbReference type="ARBA" id="ARBA00004230"/>
    </source>
</evidence>
<evidence type="ECO:0000256" key="3">
    <source>
        <dbReference type="ARBA" id="ARBA00022490"/>
    </source>
</evidence>
<dbReference type="GO" id="GO:0030030">
    <property type="term" value="P:cell projection organization"/>
    <property type="evidence" value="ECO:0007669"/>
    <property type="project" value="UniProtKB-KW"/>
</dbReference>
<dbReference type="GO" id="GO:0005874">
    <property type="term" value="C:microtubule"/>
    <property type="evidence" value="ECO:0007669"/>
    <property type="project" value="UniProtKB-KW"/>
</dbReference>
<keyword evidence="9" id="KW-0206">Cytoskeleton</keyword>
<dbReference type="FunFam" id="1.25.10.10:FF:000129">
    <property type="entry name" value="sperm-associated antigen 6 isoform X1"/>
    <property type="match status" value="1"/>
</dbReference>
<dbReference type="InterPro" id="IPR011989">
    <property type="entry name" value="ARM-like"/>
</dbReference>
<evidence type="ECO:0000256" key="8">
    <source>
        <dbReference type="ARBA" id="ARBA00023069"/>
    </source>
</evidence>
<dbReference type="PANTHER" id="PTHR23314">
    <property type="entry name" value="SPERM-ASSOCIATED ANTIGEN 6 ARMADILLO REPEAT-CONTAINING"/>
    <property type="match status" value="1"/>
</dbReference>
<evidence type="ECO:0000256" key="11">
    <source>
        <dbReference type="ARBA" id="ARBA00057769"/>
    </source>
</evidence>